<dbReference type="EMBL" id="CP054705">
    <property type="protein sequence ID" value="QQK74935.1"/>
    <property type="molecule type" value="Genomic_DNA"/>
</dbReference>
<evidence type="ECO:0000256" key="1">
    <source>
        <dbReference type="ARBA" id="ARBA00022801"/>
    </source>
</evidence>
<sequence length="248" mass="27767">MQVNGHQYNIRGILFDKDGTLLDLHLLWSSWFHQLLVKIKNKQPGVMFSDGEVAKDLGVDIEQHLILPRGPLAIGTMQDSAIIVALHLYRQKLPWNEAVQTVRNSMEDVNATIDWNRYLQPLQGLISFLEKASQNDVQMAVVTSDDTDIAEEHLHLLNIHHFFHSIIGSDQIDRPKPFPDIGHKACQKLMVDPAHVAVIGDTNGDMNLGDNLNAKVNIGIVAHDDPNASHLTDADHIIHDYGELSIHT</sequence>
<dbReference type="NCBIfam" id="TIGR01549">
    <property type="entry name" value="HAD-SF-IA-v1"/>
    <property type="match status" value="1"/>
</dbReference>
<dbReference type="InterPro" id="IPR006439">
    <property type="entry name" value="HAD-SF_hydro_IA"/>
</dbReference>
<dbReference type="Proteomes" id="UP000595823">
    <property type="component" value="Chromosome"/>
</dbReference>
<dbReference type="InterPro" id="IPR050155">
    <property type="entry name" value="HAD-like_hydrolase_sf"/>
</dbReference>
<dbReference type="SUPFAM" id="SSF56784">
    <property type="entry name" value="HAD-like"/>
    <property type="match status" value="1"/>
</dbReference>
<keyword evidence="1 3" id="KW-0378">Hydrolase</keyword>
<dbReference type="InterPro" id="IPR023214">
    <property type="entry name" value="HAD_sf"/>
</dbReference>
<dbReference type="GO" id="GO:0006281">
    <property type="term" value="P:DNA repair"/>
    <property type="evidence" value="ECO:0007669"/>
    <property type="project" value="TreeGrafter"/>
</dbReference>
<keyword evidence="2" id="KW-0460">Magnesium</keyword>
<dbReference type="InterPro" id="IPR023198">
    <property type="entry name" value="PGP-like_dom2"/>
</dbReference>
<dbReference type="InterPro" id="IPR036412">
    <property type="entry name" value="HAD-like_sf"/>
</dbReference>
<gene>
    <name evidence="3" type="ORF">HUG15_04500</name>
</gene>
<dbReference type="SFLD" id="SFLDS00003">
    <property type="entry name" value="Haloacid_Dehalogenase"/>
    <property type="match status" value="1"/>
</dbReference>
<dbReference type="SFLD" id="SFLDG01129">
    <property type="entry name" value="C1.5:_HAD__Beta-PGM__Phosphata"/>
    <property type="match status" value="1"/>
</dbReference>
<evidence type="ECO:0000313" key="3">
    <source>
        <dbReference type="EMBL" id="QQK74935.1"/>
    </source>
</evidence>
<dbReference type="Gene3D" id="1.10.150.240">
    <property type="entry name" value="Putative phosphatase, domain 2"/>
    <property type="match status" value="1"/>
</dbReference>
<dbReference type="PANTHER" id="PTHR43434">
    <property type="entry name" value="PHOSPHOGLYCOLATE PHOSPHATASE"/>
    <property type="match status" value="1"/>
</dbReference>
<reference evidence="3 4" key="1">
    <citation type="submission" date="2020-06" db="EMBL/GenBank/DDBJ databases">
        <title>Genomic analysis of Salicibibacter sp. NKC5-3.</title>
        <authorList>
            <person name="Oh Y.J."/>
        </authorList>
    </citation>
    <scope>NUCLEOTIDE SEQUENCE [LARGE SCALE GENOMIC DNA]</scope>
    <source>
        <strain evidence="3 4">NKC5-3</strain>
    </source>
</reference>
<name>A0A7T6Z0Y1_9BACI</name>
<proteinExistence type="predicted"/>
<evidence type="ECO:0000313" key="4">
    <source>
        <dbReference type="Proteomes" id="UP000595823"/>
    </source>
</evidence>
<evidence type="ECO:0000256" key="2">
    <source>
        <dbReference type="ARBA" id="ARBA00022842"/>
    </source>
</evidence>
<protein>
    <submittedName>
        <fullName evidence="3">HAD-IA family hydrolase</fullName>
    </submittedName>
</protein>
<dbReference type="KEGG" id="scia:HUG15_04500"/>
<organism evidence="3 4">
    <name type="scientific">Salicibibacter cibarius</name>
    <dbReference type="NCBI Taxonomy" id="2743000"/>
    <lineage>
        <taxon>Bacteria</taxon>
        <taxon>Bacillati</taxon>
        <taxon>Bacillota</taxon>
        <taxon>Bacilli</taxon>
        <taxon>Bacillales</taxon>
        <taxon>Bacillaceae</taxon>
        <taxon>Salicibibacter</taxon>
    </lineage>
</organism>
<keyword evidence="4" id="KW-1185">Reference proteome</keyword>
<dbReference type="Pfam" id="PF00702">
    <property type="entry name" value="Hydrolase"/>
    <property type="match status" value="1"/>
</dbReference>
<dbReference type="AlphaFoldDB" id="A0A7T6Z0Y1"/>
<dbReference type="GO" id="GO:0008967">
    <property type="term" value="F:phosphoglycolate phosphatase activity"/>
    <property type="evidence" value="ECO:0007669"/>
    <property type="project" value="TreeGrafter"/>
</dbReference>
<accession>A0A7T6Z0Y1</accession>
<dbReference type="PANTHER" id="PTHR43434:SF1">
    <property type="entry name" value="PHOSPHOGLYCOLATE PHOSPHATASE"/>
    <property type="match status" value="1"/>
</dbReference>
<dbReference type="Gene3D" id="3.40.50.1000">
    <property type="entry name" value="HAD superfamily/HAD-like"/>
    <property type="match status" value="1"/>
</dbReference>